<comment type="caution">
    <text evidence="5">The sequence shown here is derived from an EMBL/GenBank/DDBJ whole genome shotgun (WGS) entry which is preliminary data.</text>
</comment>
<dbReference type="InterPro" id="IPR010071">
    <property type="entry name" value="AA_adenyl_dom"/>
</dbReference>
<keyword evidence="2" id="KW-0596">Phosphopantetheine</keyword>
<comment type="cofactor">
    <cofactor evidence="1">
        <name>pantetheine 4'-phosphate</name>
        <dbReference type="ChEBI" id="CHEBI:47942"/>
    </cofactor>
</comment>
<dbReference type="Pfam" id="PF00501">
    <property type="entry name" value="AMP-binding"/>
    <property type="match status" value="1"/>
</dbReference>
<dbReference type="Proteomes" id="UP001501772">
    <property type="component" value="Unassembled WGS sequence"/>
</dbReference>
<dbReference type="RefSeq" id="WP_344854060.1">
    <property type="nucleotide sequence ID" value="NZ_BAABBY010000023.1"/>
</dbReference>
<evidence type="ECO:0000256" key="2">
    <source>
        <dbReference type="ARBA" id="ARBA00022450"/>
    </source>
</evidence>
<dbReference type="SUPFAM" id="SSF47336">
    <property type="entry name" value="ACP-like"/>
    <property type="match status" value="1"/>
</dbReference>
<name>A0ABP8BR45_9SPHI</name>
<dbReference type="Gene3D" id="1.10.1200.10">
    <property type="entry name" value="ACP-like"/>
    <property type="match status" value="1"/>
</dbReference>
<protein>
    <recommendedName>
        <fullName evidence="4">Carrier domain-containing protein</fullName>
    </recommendedName>
</protein>
<dbReference type="SUPFAM" id="SSF56801">
    <property type="entry name" value="Acetyl-CoA synthetase-like"/>
    <property type="match status" value="1"/>
</dbReference>
<dbReference type="PANTHER" id="PTHR45527">
    <property type="entry name" value="NONRIBOSOMAL PEPTIDE SYNTHETASE"/>
    <property type="match status" value="1"/>
</dbReference>
<keyword evidence="3" id="KW-0597">Phosphoprotein</keyword>
<dbReference type="PANTHER" id="PTHR45527:SF1">
    <property type="entry name" value="FATTY ACID SYNTHASE"/>
    <property type="match status" value="1"/>
</dbReference>
<dbReference type="Pfam" id="PF00668">
    <property type="entry name" value="Condensation"/>
    <property type="match status" value="1"/>
</dbReference>
<dbReference type="PROSITE" id="PS00012">
    <property type="entry name" value="PHOSPHOPANTETHEINE"/>
    <property type="match status" value="1"/>
</dbReference>
<evidence type="ECO:0000259" key="4">
    <source>
        <dbReference type="PROSITE" id="PS50075"/>
    </source>
</evidence>
<dbReference type="Gene3D" id="3.30.559.10">
    <property type="entry name" value="Chloramphenicol acetyltransferase-like domain"/>
    <property type="match status" value="1"/>
</dbReference>
<keyword evidence="6" id="KW-1185">Reference proteome</keyword>
<dbReference type="InterPro" id="IPR006162">
    <property type="entry name" value="Ppantetheine_attach_site"/>
</dbReference>
<evidence type="ECO:0000313" key="6">
    <source>
        <dbReference type="Proteomes" id="UP001501772"/>
    </source>
</evidence>
<dbReference type="InterPro" id="IPR020845">
    <property type="entry name" value="AMP-binding_CS"/>
</dbReference>
<dbReference type="InterPro" id="IPR000873">
    <property type="entry name" value="AMP-dep_synth/lig_dom"/>
</dbReference>
<dbReference type="Pfam" id="PF00550">
    <property type="entry name" value="PP-binding"/>
    <property type="match status" value="1"/>
</dbReference>
<proteinExistence type="predicted"/>
<dbReference type="NCBIfam" id="TIGR01733">
    <property type="entry name" value="AA-adenyl-dom"/>
    <property type="match status" value="1"/>
</dbReference>
<dbReference type="InterPro" id="IPR001242">
    <property type="entry name" value="Condensation_dom"/>
</dbReference>
<sequence length="1067" mass="121677">MTQFNNLTEMQYSIWLDASIQPGSSKYNLGGYADIKGSIDTIKFEKSINLLISSSENFRLRYSVANSTVKQSLIQFQYYPLEVLDFEKVLFPFQAAIEWMRKDMQIPFSLESENLFKFVLFKISSSQYLWFAKIHHLIIDGWSLAMMFKRTSEFYNQSNIPENSVLIYNSLEDFTLMSTQYLNSDVFLADRSFWSDKSKLWNDGGFDNFIVDRTVLSNINDFSTKSKSFELSRKQFSSLQTFSRNYNCSLFEFFIALYYMYFTNTYNKKSIVIGTPVLNRNNAAFKKTLGSFMNVLANIYSFSNDISFLELLKLIHAEIRESYRHSQYPFSLVQKEFNEQHKANVSIIDVLFSYENFDYGLRFDSHKSSIVALPNGRDNIPLTIKIREYSTNETIVFDLNYATEIFQDQHIDRLIDDLKFLMTSVINLPSHKLKDFDTLCPKSANGILERKGSEFVKDQRLSLLDLFYSNVLNLGSKLALICDGELITFKEIDLRSNLIAQEILKSGVGKDSIIPIFLDRSVNFFIALMGVLKMGGIYVPIDNETPVKKVQYIIDDTNPKLIIADNTTAFSKALQKKTLKILNLSKLDFKTLPENLTLEERQDLFCIIYTSGSTGNPKGVKIKMTSVLNRVLWMQKYYPFKSGERTALKTSVGFVDHLWEFFGPLLSGETSVLFLKPEILDLSIFFSKVQSQKISRLVLVPTLLKNILKELKNGTENLVNLKYWICSGEKLLNETVIDFYKVFQKSILINIYGSSEVTADALFWDTSLMNCEVDNSSAFSSSTRSVIGIPLTNTYRYVLGTNHQLLPAGVVGELFIGGVMVSDGYLNNKTMTKDFFIADPYSDNNQIIFKTGDLVRELDNGYLEYVGRTDNQVKINGNRVELQEVEAAISKIEGISQNIVSVRTVNGSAVLVAYIVFEKKNNIDSYFIRQILLNELPLYMIPSIYIAIDSMPLLESGKIDRLSLPKADITTRLPQLEEIAPSTPTEAILADIWSDILGCETFGIQSDFFELGGNSIKAIQILSAIKTRFGCAVSLNVILNFPTIFRLALYIDSINYQLDQESIVYDL</sequence>
<gene>
    <name evidence="5" type="ORF">GCM10022289_48730</name>
</gene>
<evidence type="ECO:0000256" key="1">
    <source>
        <dbReference type="ARBA" id="ARBA00001957"/>
    </source>
</evidence>
<dbReference type="InterPro" id="IPR009081">
    <property type="entry name" value="PP-bd_ACP"/>
</dbReference>
<dbReference type="PROSITE" id="PS50075">
    <property type="entry name" value="CARRIER"/>
    <property type="match status" value="1"/>
</dbReference>
<dbReference type="InterPro" id="IPR023213">
    <property type="entry name" value="CAT-like_dom_sf"/>
</dbReference>
<dbReference type="PROSITE" id="PS00455">
    <property type="entry name" value="AMP_BINDING"/>
    <property type="match status" value="1"/>
</dbReference>
<reference evidence="6" key="1">
    <citation type="journal article" date="2019" name="Int. J. Syst. Evol. Microbiol.">
        <title>The Global Catalogue of Microorganisms (GCM) 10K type strain sequencing project: providing services to taxonomists for standard genome sequencing and annotation.</title>
        <authorList>
            <consortium name="The Broad Institute Genomics Platform"/>
            <consortium name="The Broad Institute Genome Sequencing Center for Infectious Disease"/>
            <person name="Wu L."/>
            <person name="Ma J."/>
        </authorList>
    </citation>
    <scope>NUCLEOTIDE SEQUENCE [LARGE SCALE GENOMIC DNA]</scope>
    <source>
        <strain evidence="6">JCM 17626</strain>
    </source>
</reference>
<dbReference type="InterPro" id="IPR036736">
    <property type="entry name" value="ACP-like_sf"/>
</dbReference>
<dbReference type="Gene3D" id="3.30.559.30">
    <property type="entry name" value="Nonribosomal peptide synthetase, condensation domain"/>
    <property type="match status" value="1"/>
</dbReference>
<dbReference type="CDD" id="cd05930">
    <property type="entry name" value="A_NRPS"/>
    <property type="match status" value="1"/>
</dbReference>
<dbReference type="InterPro" id="IPR045851">
    <property type="entry name" value="AMP-bd_C_sf"/>
</dbReference>
<dbReference type="InterPro" id="IPR042099">
    <property type="entry name" value="ANL_N_sf"/>
</dbReference>
<dbReference type="SUPFAM" id="SSF52777">
    <property type="entry name" value="CoA-dependent acyltransferases"/>
    <property type="match status" value="2"/>
</dbReference>
<accession>A0ABP8BR45</accession>
<dbReference type="Gene3D" id="3.40.50.12780">
    <property type="entry name" value="N-terminal domain of ligase-like"/>
    <property type="match status" value="1"/>
</dbReference>
<evidence type="ECO:0000256" key="3">
    <source>
        <dbReference type="ARBA" id="ARBA00022553"/>
    </source>
</evidence>
<feature type="domain" description="Carrier" evidence="4">
    <location>
        <begin position="980"/>
        <end position="1055"/>
    </location>
</feature>
<evidence type="ECO:0000313" key="5">
    <source>
        <dbReference type="EMBL" id="GAA4214777.1"/>
    </source>
</evidence>
<organism evidence="5 6">
    <name type="scientific">Pedobacter jeongneungensis</name>
    <dbReference type="NCBI Taxonomy" id="947309"/>
    <lineage>
        <taxon>Bacteria</taxon>
        <taxon>Pseudomonadati</taxon>
        <taxon>Bacteroidota</taxon>
        <taxon>Sphingobacteriia</taxon>
        <taxon>Sphingobacteriales</taxon>
        <taxon>Sphingobacteriaceae</taxon>
        <taxon>Pedobacter</taxon>
    </lineage>
</organism>
<dbReference type="EMBL" id="BAABBY010000023">
    <property type="protein sequence ID" value="GAA4214777.1"/>
    <property type="molecule type" value="Genomic_DNA"/>
</dbReference>
<dbReference type="Gene3D" id="3.30.300.30">
    <property type="match status" value="1"/>
</dbReference>